<evidence type="ECO:0000256" key="15">
    <source>
        <dbReference type="ARBA" id="ARBA00023242"/>
    </source>
</evidence>
<comment type="similarity">
    <text evidence="22">Belongs to the two pore domain potassium channel (TC 1.A.1.8) family.</text>
</comment>
<comment type="similarity">
    <text evidence="17">Belongs to the WD repeat DCAF7 family.</text>
</comment>
<keyword evidence="25" id="KW-1185">Reference proteome</keyword>
<comment type="pathway">
    <text evidence="4">Protein modification; protein ubiquitination.</text>
</comment>
<feature type="transmembrane region" description="Helical" evidence="23">
    <location>
        <begin position="163"/>
        <end position="188"/>
    </location>
</feature>
<keyword evidence="9 22" id="KW-0812">Transmembrane</keyword>
<dbReference type="WBParaSite" id="PSAMB.scaffold577size46661.g7029.t1">
    <property type="protein sequence ID" value="PSAMB.scaffold577size46661.g7029.t1"/>
    <property type="gene ID" value="PSAMB.scaffold577size46661.g7029"/>
</dbReference>
<feature type="transmembrane region" description="Helical" evidence="23">
    <location>
        <begin position="256"/>
        <end position="276"/>
    </location>
</feature>
<accession>A0A914X2Q2</accession>
<dbReference type="PANTHER" id="PTHR19919">
    <property type="entry name" value="WD REPEAT CONTAINING PROTEIN"/>
    <property type="match status" value="1"/>
</dbReference>
<keyword evidence="10" id="KW-0677">Repeat</keyword>
<evidence type="ECO:0000256" key="6">
    <source>
        <dbReference type="ARBA" id="ARBA00022473"/>
    </source>
</evidence>
<evidence type="ECO:0000256" key="3">
    <source>
        <dbReference type="ARBA" id="ARBA00004496"/>
    </source>
</evidence>
<keyword evidence="8 21" id="KW-0853">WD repeat</keyword>
<evidence type="ECO:0000313" key="26">
    <source>
        <dbReference type="WBParaSite" id="PSAMB.scaffold577size46661.g7029.t1"/>
    </source>
</evidence>
<evidence type="ECO:0000256" key="9">
    <source>
        <dbReference type="ARBA" id="ARBA00022692"/>
    </source>
</evidence>
<dbReference type="Gene3D" id="2.130.10.10">
    <property type="entry name" value="YVTN repeat-like/Quinoprotein amine dehydrogenase"/>
    <property type="match status" value="1"/>
</dbReference>
<dbReference type="InterPro" id="IPR036116">
    <property type="entry name" value="FN3_sf"/>
</dbReference>
<evidence type="ECO:0000256" key="4">
    <source>
        <dbReference type="ARBA" id="ARBA00004906"/>
    </source>
</evidence>
<evidence type="ECO:0000256" key="23">
    <source>
        <dbReference type="SAM" id="Phobius"/>
    </source>
</evidence>
<dbReference type="GO" id="GO:0016020">
    <property type="term" value="C:membrane"/>
    <property type="evidence" value="ECO:0007669"/>
    <property type="project" value="UniProtKB-SubCell"/>
</dbReference>
<name>A0A914X2Q2_9BILA</name>
<keyword evidence="11" id="KW-0833">Ubl conjugation pathway</keyword>
<keyword evidence="7" id="KW-0963">Cytoplasm</keyword>
<dbReference type="InterPro" id="IPR015943">
    <property type="entry name" value="WD40/YVTN_repeat-like_dom_sf"/>
</dbReference>
<dbReference type="SUPFAM" id="SSF50978">
    <property type="entry name" value="WD40 repeat-like"/>
    <property type="match status" value="1"/>
</dbReference>
<evidence type="ECO:0000256" key="13">
    <source>
        <dbReference type="ARBA" id="ARBA00023065"/>
    </source>
</evidence>
<organism evidence="25 26">
    <name type="scientific">Plectus sambesii</name>
    <dbReference type="NCBI Taxonomy" id="2011161"/>
    <lineage>
        <taxon>Eukaryota</taxon>
        <taxon>Metazoa</taxon>
        <taxon>Ecdysozoa</taxon>
        <taxon>Nematoda</taxon>
        <taxon>Chromadorea</taxon>
        <taxon>Plectida</taxon>
        <taxon>Plectina</taxon>
        <taxon>Plectoidea</taxon>
        <taxon>Plectidae</taxon>
        <taxon>Plectus</taxon>
    </lineage>
</organism>
<feature type="transmembrane region" description="Helical" evidence="23">
    <location>
        <begin position="310"/>
        <end position="337"/>
    </location>
</feature>
<feature type="transmembrane region" description="Helical" evidence="23">
    <location>
        <begin position="282"/>
        <end position="303"/>
    </location>
</feature>
<proteinExistence type="inferred from homology"/>
<dbReference type="InterPro" id="IPR013099">
    <property type="entry name" value="K_chnl_dom"/>
</dbReference>
<dbReference type="SUPFAM" id="SSF49265">
    <property type="entry name" value="Fibronectin type III"/>
    <property type="match status" value="1"/>
</dbReference>
<evidence type="ECO:0000256" key="8">
    <source>
        <dbReference type="ARBA" id="ARBA00022574"/>
    </source>
</evidence>
<feature type="repeat" description="WD" evidence="21">
    <location>
        <begin position="909"/>
        <end position="945"/>
    </location>
</feature>
<dbReference type="PROSITE" id="PS50082">
    <property type="entry name" value="WD_REPEATS_2"/>
    <property type="match status" value="1"/>
</dbReference>
<dbReference type="InterPro" id="IPR036322">
    <property type="entry name" value="WD40_repeat_dom_sf"/>
</dbReference>
<dbReference type="Pfam" id="PF07885">
    <property type="entry name" value="Ion_trans_2"/>
    <property type="match status" value="2"/>
</dbReference>
<dbReference type="GO" id="GO:0005267">
    <property type="term" value="F:potassium channel activity"/>
    <property type="evidence" value="ECO:0007669"/>
    <property type="project" value="InterPro"/>
</dbReference>
<dbReference type="CDD" id="cd00063">
    <property type="entry name" value="FN3"/>
    <property type="match status" value="2"/>
</dbReference>
<evidence type="ECO:0000256" key="12">
    <source>
        <dbReference type="ARBA" id="ARBA00022989"/>
    </source>
</evidence>
<evidence type="ECO:0000256" key="19">
    <source>
        <dbReference type="ARBA" id="ARBA00075735"/>
    </source>
</evidence>
<evidence type="ECO:0000256" key="2">
    <source>
        <dbReference type="ARBA" id="ARBA00004141"/>
    </source>
</evidence>
<keyword evidence="5 22" id="KW-0813">Transport</keyword>
<evidence type="ECO:0000256" key="21">
    <source>
        <dbReference type="PROSITE-ProRule" id="PRU00221"/>
    </source>
</evidence>
<keyword evidence="13 22" id="KW-0406">Ion transport</keyword>
<dbReference type="AlphaFoldDB" id="A0A914X2Q2"/>
<dbReference type="SMART" id="SM00060">
    <property type="entry name" value="FN3"/>
    <property type="match status" value="2"/>
</dbReference>
<evidence type="ECO:0000256" key="5">
    <source>
        <dbReference type="ARBA" id="ARBA00022448"/>
    </source>
</evidence>
<feature type="domain" description="Fibronectin type-III" evidence="24">
    <location>
        <begin position="416"/>
        <end position="514"/>
    </location>
</feature>
<dbReference type="PRINTS" id="PR01333">
    <property type="entry name" value="2POREKCHANEL"/>
</dbReference>
<evidence type="ECO:0000256" key="10">
    <source>
        <dbReference type="ARBA" id="ARBA00022737"/>
    </source>
</evidence>
<dbReference type="InterPro" id="IPR003961">
    <property type="entry name" value="FN3_dom"/>
</dbReference>
<evidence type="ECO:0000256" key="1">
    <source>
        <dbReference type="ARBA" id="ARBA00004123"/>
    </source>
</evidence>
<evidence type="ECO:0000256" key="7">
    <source>
        <dbReference type="ARBA" id="ARBA00022490"/>
    </source>
</evidence>
<feature type="domain" description="Fibronectin type-III" evidence="24">
    <location>
        <begin position="515"/>
        <end position="605"/>
    </location>
</feature>
<comment type="subcellular location">
    <subcellularLocation>
        <location evidence="3">Cytoplasm</location>
    </subcellularLocation>
    <subcellularLocation>
        <location evidence="2">Membrane</location>
        <topology evidence="2">Multi-pass membrane protein</topology>
    </subcellularLocation>
    <subcellularLocation>
        <location evidence="1">Nucleus</location>
    </subcellularLocation>
</comment>
<dbReference type="Gene3D" id="1.10.287.70">
    <property type="match status" value="1"/>
</dbReference>
<keyword evidence="6" id="KW-0217">Developmental protein</keyword>
<dbReference type="PROSITE" id="PS00678">
    <property type="entry name" value="WD_REPEATS_1"/>
    <property type="match status" value="1"/>
</dbReference>
<dbReference type="SMART" id="SM00320">
    <property type="entry name" value="WD40"/>
    <property type="match status" value="4"/>
</dbReference>
<dbReference type="InterPro" id="IPR003280">
    <property type="entry name" value="2pore_dom_K_chnl"/>
</dbReference>
<dbReference type="PROSITE" id="PS50294">
    <property type="entry name" value="WD_REPEATS_REGION"/>
    <property type="match status" value="1"/>
</dbReference>
<keyword evidence="15" id="KW-0539">Nucleus</keyword>
<evidence type="ECO:0000313" key="25">
    <source>
        <dbReference type="Proteomes" id="UP000887566"/>
    </source>
</evidence>
<dbReference type="Pfam" id="PF00400">
    <property type="entry name" value="WD40"/>
    <property type="match status" value="2"/>
</dbReference>
<dbReference type="FunFam" id="2.130.10.10:FF:000049">
    <property type="entry name" value="DDB1-and CUL4-associated factor 7"/>
    <property type="match status" value="1"/>
</dbReference>
<evidence type="ECO:0000256" key="20">
    <source>
        <dbReference type="ARBA" id="ARBA00079586"/>
    </source>
</evidence>
<evidence type="ECO:0000256" key="16">
    <source>
        <dbReference type="ARBA" id="ARBA00023303"/>
    </source>
</evidence>
<evidence type="ECO:0000256" key="22">
    <source>
        <dbReference type="RuleBase" id="RU003857"/>
    </source>
</evidence>
<feature type="transmembrane region" description="Helical" evidence="23">
    <location>
        <begin position="26"/>
        <end position="47"/>
    </location>
</feature>
<reference evidence="26" key="1">
    <citation type="submission" date="2022-11" db="UniProtKB">
        <authorList>
            <consortium name="WormBaseParasite"/>
        </authorList>
    </citation>
    <scope>IDENTIFICATION</scope>
</reference>
<evidence type="ECO:0000256" key="14">
    <source>
        <dbReference type="ARBA" id="ARBA00023136"/>
    </source>
</evidence>
<evidence type="ECO:0000256" key="18">
    <source>
        <dbReference type="ARBA" id="ARBA00071153"/>
    </source>
</evidence>
<dbReference type="Pfam" id="PF00041">
    <property type="entry name" value="fn3"/>
    <property type="match status" value="2"/>
</dbReference>
<keyword evidence="16 22" id="KW-0407">Ion channel</keyword>
<dbReference type="SUPFAM" id="SSF81324">
    <property type="entry name" value="Voltage-gated potassium channels"/>
    <property type="match status" value="2"/>
</dbReference>
<evidence type="ECO:0000259" key="24">
    <source>
        <dbReference type="PROSITE" id="PS50853"/>
    </source>
</evidence>
<dbReference type="InterPro" id="IPR045159">
    <property type="entry name" value="DCAF7-like"/>
</dbReference>
<sequence length="989" mass="112265">MCGIMQSGICRFTELSPGQFGLTKQLVLRIALPHVSLLVVAVGYAIMGSWVLTAIKYSDGTAEAVEKMTAAKRRFTDGLWRISRNHRNNSFMDRVDLSYDPFQNFTDDLYDIYRKYPKSLAIANNKENRFIGGDPMTNVTQNLFFAATTLTSIGYGANAPDSVMGRMFCVGYILFGIPLYLITLADLAKFCTEGMNRLYTEFLKYKYQVHKRYKRWKSGRKRRDSINIGEVFIAGGDDEVAEFLWTHLETTQFVEVPFILIYVTLISYITFASYLISLLEGWTFYDGFYFVIISVLTIGFGDLVPRNQKYVLVTLLIILVGLVLTTTCIDVVGAYYIDRLHFFGRRLETQDPLAWLKAVQQKRIEAMKREAMRKLFETVTALHHMQFANLSALRAITKDDKEDSDDNLQLPDPPDPPRNMIAYNATAESVTLSWDPPIYVDEGRRYWYTLTFKTRTPQRRNHMTVVDFINTTSFEVVGLKSFTLYEFLLTTTTRYGRSKHVRCQEYTEPCTVPQSLRIEAVSSETATISWRAPRKNNGPEAYVIQFTQEPAPQFRYWRKYRVGKSKRFTITELSPDTRYMICVSAEHNFGLAAMSKSMRFRTRTWWCEDDDQQQLFPPSLACIAAKMLPGGGIGGHQVGGGGPHPQVGGKRKEIYRYEASHTLYATSWSQRPDKKFRLAVGSFLEEYSNKVSIVQLDEELGEFANRGTFEHPYPATKVIWIPDSKGVYPDLLATSGDYLRIWKVGGDNGAQLECLLNNNRNSDFCAPLTSFDWNEVEPGLVGTSSIDTTCTIWQIETGQVVGQTGRSRASGHVKTQLIAHDKEVYDIAFTKAGGGRDLFASVGADGSVRMFDLRHLEHSTIIYEEPSRTPLLRLAWNKQDFNYLATFAQDSPEVIILDIRVPCTPVARLNNHRACVNGIAWAPHSSCHICSAGDDQQALIWDIQSMPRPIEDPILAYQAGGEVNQVHWATAQPDWISICFGRILEILRV</sequence>
<evidence type="ECO:0000256" key="17">
    <source>
        <dbReference type="ARBA" id="ARBA00060896"/>
    </source>
</evidence>
<dbReference type="InterPro" id="IPR019775">
    <property type="entry name" value="WD40_repeat_CS"/>
</dbReference>
<evidence type="ECO:0000256" key="11">
    <source>
        <dbReference type="ARBA" id="ARBA00022786"/>
    </source>
</evidence>
<dbReference type="InterPro" id="IPR001680">
    <property type="entry name" value="WD40_rpt"/>
</dbReference>
<dbReference type="GO" id="GO:0005634">
    <property type="term" value="C:nucleus"/>
    <property type="evidence" value="ECO:0007669"/>
    <property type="project" value="UniProtKB-SubCell"/>
</dbReference>
<dbReference type="InterPro" id="IPR013783">
    <property type="entry name" value="Ig-like_fold"/>
</dbReference>
<dbReference type="GO" id="GO:0005737">
    <property type="term" value="C:cytoplasm"/>
    <property type="evidence" value="ECO:0007669"/>
    <property type="project" value="UniProtKB-SubCell"/>
</dbReference>
<keyword evidence="14 23" id="KW-0472">Membrane</keyword>
<dbReference type="PROSITE" id="PS50853">
    <property type="entry name" value="FN3"/>
    <property type="match status" value="2"/>
</dbReference>
<protein>
    <recommendedName>
        <fullName evidence="18">DDB1- and CUL4-associated factor 7</fullName>
    </recommendedName>
    <alternativeName>
        <fullName evidence="19">WD repeat-containing protein 68</fullName>
    </alternativeName>
    <alternativeName>
        <fullName evidence="20">WD repeat-containing protein An11 homolog</fullName>
    </alternativeName>
</protein>
<dbReference type="Gene3D" id="2.60.40.10">
    <property type="entry name" value="Immunoglobulins"/>
    <property type="match status" value="2"/>
</dbReference>
<keyword evidence="12 23" id="KW-1133">Transmembrane helix</keyword>
<dbReference type="Proteomes" id="UP000887566">
    <property type="component" value="Unplaced"/>
</dbReference>